<dbReference type="PANTHER" id="PTHR43586">
    <property type="entry name" value="CYSTEINE DESULFURASE"/>
    <property type="match status" value="1"/>
</dbReference>
<comment type="similarity">
    <text evidence="2">Belongs to the class-V pyridoxal-phosphate-dependent aminotransferase family. Csd subfamily.</text>
</comment>
<comment type="cofactor">
    <cofactor evidence="1">
        <name>pyridoxal 5'-phosphate</name>
        <dbReference type="ChEBI" id="CHEBI:597326"/>
    </cofactor>
</comment>
<dbReference type="Pfam" id="PF00266">
    <property type="entry name" value="Aminotran_5"/>
    <property type="match status" value="1"/>
</dbReference>
<keyword evidence="5" id="KW-0663">Pyridoxal phosphate</keyword>
<evidence type="ECO:0000256" key="2">
    <source>
        <dbReference type="ARBA" id="ARBA00010447"/>
    </source>
</evidence>
<evidence type="ECO:0000313" key="9">
    <source>
        <dbReference type="Proteomes" id="UP000230914"/>
    </source>
</evidence>
<evidence type="ECO:0000256" key="1">
    <source>
        <dbReference type="ARBA" id="ARBA00001933"/>
    </source>
</evidence>
<dbReference type="EMBL" id="PDSL01000022">
    <property type="protein sequence ID" value="PIE34102.1"/>
    <property type="molecule type" value="Genomic_DNA"/>
</dbReference>
<dbReference type="InterPro" id="IPR015421">
    <property type="entry name" value="PyrdxlP-dep_Trfase_major"/>
</dbReference>
<feature type="domain" description="Aminotransferase class V" evidence="7">
    <location>
        <begin position="24"/>
        <end position="396"/>
    </location>
</feature>
<dbReference type="GO" id="GO:0031071">
    <property type="term" value="F:cysteine desulfurase activity"/>
    <property type="evidence" value="ECO:0007669"/>
    <property type="project" value="UniProtKB-EC"/>
</dbReference>
<accession>A0A2G6KGH0</accession>
<dbReference type="InterPro" id="IPR015422">
    <property type="entry name" value="PyrdxlP-dep_Trfase_small"/>
</dbReference>
<dbReference type="PANTHER" id="PTHR43586:SF8">
    <property type="entry name" value="CYSTEINE DESULFURASE 1, CHLOROPLASTIC"/>
    <property type="match status" value="1"/>
</dbReference>
<organism evidence="8 9">
    <name type="scientific">Ilumatobacter coccineus</name>
    <dbReference type="NCBI Taxonomy" id="467094"/>
    <lineage>
        <taxon>Bacteria</taxon>
        <taxon>Bacillati</taxon>
        <taxon>Actinomycetota</taxon>
        <taxon>Acidimicrobiia</taxon>
        <taxon>Acidimicrobiales</taxon>
        <taxon>Ilumatobacteraceae</taxon>
        <taxon>Ilumatobacter</taxon>
    </lineage>
</organism>
<protein>
    <recommendedName>
        <fullName evidence="3">cysteine desulfurase</fullName>
        <ecNumber evidence="3">2.8.1.7</ecNumber>
    </recommendedName>
</protein>
<dbReference type="InterPro" id="IPR010970">
    <property type="entry name" value="Cys_dSase_SufS"/>
</dbReference>
<evidence type="ECO:0000256" key="5">
    <source>
        <dbReference type="ARBA" id="ARBA00022898"/>
    </source>
</evidence>
<evidence type="ECO:0000256" key="3">
    <source>
        <dbReference type="ARBA" id="ARBA00012239"/>
    </source>
</evidence>
<comment type="catalytic activity">
    <reaction evidence="6">
        <text>(sulfur carrier)-H + L-cysteine = (sulfur carrier)-SH + L-alanine</text>
        <dbReference type="Rhea" id="RHEA:43892"/>
        <dbReference type="Rhea" id="RHEA-COMP:14737"/>
        <dbReference type="Rhea" id="RHEA-COMP:14739"/>
        <dbReference type="ChEBI" id="CHEBI:29917"/>
        <dbReference type="ChEBI" id="CHEBI:35235"/>
        <dbReference type="ChEBI" id="CHEBI:57972"/>
        <dbReference type="ChEBI" id="CHEBI:64428"/>
        <dbReference type="EC" id="2.8.1.7"/>
    </reaction>
</comment>
<dbReference type="InterPro" id="IPR015424">
    <property type="entry name" value="PyrdxlP-dep_Trfase"/>
</dbReference>
<dbReference type="InterPro" id="IPR000192">
    <property type="entry name" value="Aminotrans_V_dom"/>
</dbReference>
<evidence type="ECO:0000259" key="7">
    <source>
        <dbReference type="Pfam" id="PF00266"/>
    </source>
</evidence>
<dbReference type="Gene3D" id="3.40.640.10">
    <property type="entry name" value="Type I PLP-dependent aspartate aminotransferase-like (Major domain)"/>
    <property type="match status" value="1"/>
</dbReference>
<dbReference type="Gene3D" id="3.90.1150.10">
    <property type="entry name" value="Aspartate Aminotransferase, domain 1"/>
    <property type="match status" value="1"/>
</dbReference>
<reference evidence="8 9" key="1">
    <citation type="submission" date="2017-10" db="EMBL/GenBank/DDBJ databases">
        <title>Novel microbial diversity and functional potential in the marine mammal oral microbiome.</title>
        <authorList>
            <person name="Dudek N.K."/>
            <person name="Sun C.L."/>
            <person name="Burstein D."/>
            <person name="Kantor R.S."/>
            <person name="Aliaga Goltsman D.S."/>
            <person name="Bik E.M."/>
            <person name="Thomas B.C."/>
            <person name="Banfield J.F."/>
            <person name="Relman D.A."/>
        </authorList>
    </citation>
    <scope>NUCLEOTIDE SEQUENCE [LARGE SCALE GENOMIC DNA]</scope>
    <source>
        <strain evidence="8">DOLJORAL78_61_10</strain>
    </source>
</reference>
<dbReference type="GO" id="GO:0006534">
    <property type="term" value="P:cysteine metabolic process"/>
    <property type="evidence" value="ECO:0007669"/>
    <property type="project" value="InterPro"/>
</dbReference>
<evidence type="ECO:0000313" key="8">
    <source>
        <dbReference type="EMBL" id="PIE34102.1"/>
    </source>
</evidence>
<sequence>MTDWAAVRADFPLLSRQIDGSPLIYLDSGNTSQKPLAVIETMDEFWRSGYGPINRSAYRLAAEATERYESARASIARFINAPSVDEIIFVKNATEGFNLLINSWGSANLGPGDAVVLTHLEHHANIVPWQILAARLGFEIRWVPLTEDGQLDLTDLDTLLEGAKAFSFTAMSNVLGTLPPVTDLVARAHAAGAQAFVDACQFVPHYPTDVQAWGADAIAFSSHKMVGPSGIGALWGRRDLLEAMPAFFGGGNMIADVTLDGFVPAPIPNKFEAGTPPIAEAIGFGAAADYLSSIGMDAIAAHERELSRYFIDALSSTYGDEITIHGPRDLSARGGVFSFDFRGIHPHDISQVLDQHQVCVRAGHHCAKPLMRILGVNATTRASLALYNDRSDIDALVAALDHASNIFGV</sequence>
<keyword evidence="4" id="KW-0808">Transferase</keyword>
<dbReference type="NCBIfam" id="TIGR01979">
    <property type="entry name" value="sufS"/>
    <property type="match status" value="1"/>
</dbReference>
<dbReference type="AlphaFoldDB" id="A0A2G6KGH0"/>
<gene>
    <name evidence="8" type="ORF">CSA55_01290</name>
</gene>
<evidence type="ECO:0000256" key="4">
    <source>
        <dbReference type="ARBA" id="ARBA00022679"/>
    </source>
</evidence>
<dbReference type="CDD" id="cd06453">
    <property type="entry name" value="SufS_like"/>
    <property type="match status" value="1"/>
</dbReference>
<dbReference type="EC" id="2.8.1.7" evidence="3"/>
<name>A0A2G6KGH0_9ACTN</name>
<dbReference type="GO" id="GO:0030170">
    <property type="term" value="F:pyridoxal phosphate binding"/>
    <property type="evidence" value="ECO:0007669"/>
    <property type="project" value="InterPro"/>
</dbReference>
<comment type="caution">
    <text evidence="8">The sequence shown here is derived from an EMBL/GenBank/DDBJ whole genome shotgun (WGS) entry which is preliminary data.</text>
</comment>
<proteinExistence type="inferred from homology"/>
<dbReference type="SUPFAM" id="SSF53383">
    <property type="entry name" value="PLP-dependent transferases"/>
    <property type="match status" value="1"/>
</dbReference>
<evidence type="ECO:0000256" key="6">
    <source>
        <dbReference type="ARBA" id="ARBA00050776"/>
    </source>
</evidence>
<dbReference type="Proteomes" id="UP000230914">
    <property type="component" value="Unassembled WGS sequence"/>
</dbReference>